<dbReference type="Pfam" id="PF09336">
    <property type="entry name" value="Vps4_C"/>
    <property type="match status" value="1"/>
</dbReference>
<dbReference type="GO" id="GO:0015031">
    <property type="term" value="P:protein transport"/>
    <property type="evidence" value="ECO:0007669"/>
    <property type="project" value="UniProtKB-KW"/>
</dbReference>
<dbReference type="InterPro" id="IPR003593">
    <property type="entry name" value="AAA+_ATPase"/>
</dbReference>
<dbReference type="GO" id="GO:0007033">
    <property type="term" value="P:vacuole organization"/>
    <property type="evidence" value="ECO:0007669"/>
    <property type="project" value="TreeGrafter"/>
</dbReference>
<evidence type="ECO:0000256" key="8">
    <source>
        <dbReference type="ARBA" id="ARBA00022840"/>
    </source>
</evidence>
<dbReference type="Gene3D" id="1.20.58.80">
    <property type="entry name" value="Phosphotransferase system, lactose/cellobiose-type IIA subunit"/>
    <property type="match status" value="1"/>
</dbReference>
<keyword evidence="9" id="KW-0653">Protein transport</keyword>
<dbReference type="STRING" id="400682.A0A1X7V4H8"/>
<dbReference type="KEGG" id="aqu:100635058"/>
<name>A0A1X7V4H8_AMPQE</name>
<dbReference type="InterPro" id="IPR003959">
    <property type="entry name" value="ATPase_AAA_core"/>
</dbReference>
<dbReference type="FunFam" id="3.40.50.300:FF:000043">
    <property type="entry name" value="Vacuolar protein sorting-associated protein 4"/>
    <property type="match status" value="1"/>
</dbReference>
<gene>
    <name evidence="16" type="primary">100635058</name>
</gene>
<dbReference type="OMA" id="IRRHEEW"/>
<dbReference type="PANTHER" id="PTHR23074">
    <property type="entry name" value="AAA DOMAIN-CONTAINING"/>
    <property type="match status" value="1"/>
</dbReference>
<evidence type="ECO:0000256" key="6">
    <source>
        <dbReference type="ARBA" id="ARBA00022753"/>
    </source>
</evidence>
<comment type="catalytic activity">
    <reaction evidence="11">
        <text>ATP + H2O = ADP + phosphate + H(+)</text>
        <dbReference type="Rhea" id="RHEA:13065"/>
        <dbReference type="ChEBI" id="CHEBI:15377"/>
        <dbReference type="ChEBI" id="CHEBI:15378"/>
        <dbReference type="ChEBI" id="CHEBI:30616"/>
        <dbReference type="ChEBI" id="CHEBI:43474"/>
        <dbReference type="ChEBI" id="CHEBI:456216"/>
        <dbReference type="EC" id="3.6.4.6"/>
    </reaction>
</comment>
<dbReference type="eggNOG" id="KOG0739">
    <property type="taxonomic scope" value="Eukaryota"/>
</dbReference>
<dbReference type="InterPro" id="IPR036181">
    <property type="entry name" value="MIT_dom_sf"/>
</dbReference>
<feature type="compositionally biased region" description="Basic residues" evidence="13">
    <location>
        <begin position="72"/>
        <end position="83"/>
    </location>
</feature>
<reference evidence="17" key="1">
    <citation type="journal article" date="2010" name="Nature">
        <title>The Amphimedon queenslandica genome and the evolution of animal complexity.</title>
        <authorList>
            <person name="Srivastava M."/>
            <person name="Simakov O."/>
            <person name="Chapman J."/>
            <person name="Fahey B."/>
            <person name="Gauthier M.E."/>
            <person name="Mitros T."/>
            <person name="Richards G.S."/>
            <person name="Conaco C."/>
            <person name="Dacre M."/>
            <person name="Hellsten U."/>
            <person name="Larroux C."/>
            <person name="Putnam N.H."/>
            <person name="Stanke M."/>
            <person name="Adamska M."/>
            <person name="Darling A."/>
            <person name="Degnan S.M."/>
            <person name="Oakley T.H."/>
            <person name="Plachetzki D.C."/>
            <person name="Zhai Y."/>
            <person name="Adamski M."/>
            <person name="Calcino A."/>
            <person name="Cummins S.F."/>
            <person name="Goodstein D.M."/>
            <person name="Harris C."/>
            <person name="Jackson D.J."/>
            <person name="Leys S.P."/>
            <person name="Shu S."/>
            <person name="Woodcroft B.J."/>
            <person name="Vervoort M."/>
            <person name="Kosik K.S."/>
            <person name="Manning G."/>
            <person name="Degnan B.M."/>
            <person name="Rokhsar D.S."/>
        </authorList>
    </citation>
    <scope>NUCLEOTIDE SEQUENCE [LARGE SCALE GENOMIC DNA]</scope>
</reference>
<dbReference type="OrthoDB" id="29072at2759"/>
<dbReference type="InterPro" id="IPR041569">
    <property type="entry name" value="AAA_lid_3"/>
</dbReference>
<dbReference type="EnsemblMetazoa" id="XM_003385647.3">
    <property type="protein sequence ID" value="XP_003385695.1"/>
    <property type="gene ID" value="LOC100635058"/>
</dbReference>
<feature type="compositionally biased region" description="Basic and acidic residues" evidence="13">
    <location>
        <begin position="8"/>
        <end position="21"/>
    </location>
</feature>
<dbReference type="EC" id="3.6.4.6" evidence="3"/>
<dbReference type="InterPro" id="IPR027417">
    <property type="entry name" value="P-loop_NTPase"/>
</dbReference>
<accession>A0A1X7V4H8</accession>
<dbReference type="PROSITE" id="PS00674">
    <property type="entry name" value="AAA"/>
    <property type="match status" value="1"/>
</dbReference>
<dbReference type="InterPro" id="IPR003960">
    <property type="entry name" value="ATPase_AAA_CS"/>
</dbReference>
<organism evidence="16">
    <name type="scientific">Amphimedon queenslandica</name>
    <name type="common">Sponge</name>
    <dbReference type="NCBI Taxonomy" id="400682"/>
    <lineage>
        <taxon>Eukaryota</taxon>
        <taxon>Metazoa</taxon>
        <taxon>Porifera</taxon>
        <taxon>Demospongiae</taxon>
        <taxon>Heteroscleromorpha</taxon>
        <taxon>Haplosclerida</taxon>
        <taxon>Niphatidae</taxon>
        <taxon>Amphimedon</taxon>
    </lineage>
</organism>
<comment type="subcellular location">
    <subcellularLocation>
        <location evidence="1">Endosome membrane</location>
        <topology evidence="1">Peripheral membrane protein</topology>
    </subcellularLocation>
</comment>
<protein>
    <recommendedName>
        <fullName evidence="3">vesicle-fusing ATPase</fullName>
        <ecNumber evidence="3">3.6.4.6</ecNumber>
    </recommendedName>
</protein>
<evidence type="ECO:0000259" key="14">
    <source>
        <dbReference type="SMART" id="SM00382"/>
    </source>
</evidence>
<dbReference type="PANTHER" id="PTHR23074:SF83">
    <property type="entry name" value="VACUOLAR PROTEIN SORTING-ASSOCIATED PROTEIN 4A"/>
    <property type="match status" value="1"/>
</dbReference>
<evidence type="ECO:0000256" key="3">
    <source>
        <dbReference type="ARBA" id="ARBA00012674"/>
    </source>
</evidence>
<proteinExistence type="inferred from homology"/>
<dbReference type="InterPro" id="IPR007330">
    <property type="entry name" value="MIT_dom"/>
</dbReference>
<dbReference type="Gene3D" id="3.40.50.300">
    <property type="entry name" value="P-loop containing nucleotide triphosphate hydrolases"/>
    <property type="match status" value="1"/>
</dbReference>
<sequence>MSGNTMDKAIELAKKATDADENRDYEEALQNYEHAIQYFLHALKYEVHGDKAKESVRSKIKSYLERAESLKAHLKKEKNKKNKKMVEGGSSKKSGGKKKQSGDKKDGGGASKDSGSDDSDDEDTKKMKGQLQGAIVSDKPNVKWSDVAGLELAKQALQESVILPVKFPELFDDKYRKPWKGILLYGPPGTGKSYLAKAVATEADSTFFSISSADLMSKYVGESERLVKQLFEMARDNKPAIIFIDEVDSMCGSRDSGTASEASNRVKTEFLVQMQGVGSNNDGILILGATNVPWKLDSAIRRRFEKRIYIPLPDENSRKRLIELHLGDTPNDLTDADRAKLAKMTPMYSGADIGIAVKEALMEPIRSFQRATHFKYVMNTVDGVPYYDFLTPCSPADKDGRPMTWREVPSGKLIPPKVSTRDFEAAFGRSRPSVNNADLEQCEQFTKDFGQEG</sequence>
<evidence type="ECO:0000256" key="9">
    <source>
        <dbReference type="ARBA" id="ARBA00022927"/>
    </source>
</evidence>
<evidence type="ECO:0000256" key="11">
    <source>
        <dbReference type="ARBA" id="ARBA00048883"/>
    </source>
</evidence>
<evidence type="ECO:0000256" key="13">
    <source>
        <dbReference type="SAM" id="MobiDB-lite"/>
    </source>
</evidence>
<dbReference type="SMART" id="SM00382">
    <property type="entry name" value="AAA"/>
    <property type="match status" value="1"/>
</dbReference>
<dbReference type="AlphaFoldDB" id="A0A1X7V4H8"/>
<keyword evidence="5 12" id="KW-0547">Nucleotide-binding</keyword>
<evidence type="ECO:0000256" key="5">
    <source>
        <dbReference type="ARBA" id="ARBA00022741"/>
    </source>
</evidence>
<keyword evidence="7" id="KW-0378">Hydrolase</keyword>
<reference evidence="16" key="2">
    <citation type="submission" date="2017-05" db="UniProtKB">
        <authorList>
            <consortium name="EnsemblMetazoa"/>
        </authorList>
    </citation>
    <scope>IDENTIFICATION</scope>
</reference>
<feature type="region of interest" description="Disordered" evidence="13">
    <location>
        <begin position="1"/>
        <end position="21"/>
    </location>
</feature>
<keyword evidence="17" id="KW-1185">Reference proteome</keyword>
<dbReference type="Pfam" id="PF00004">
    <property type="entry name" value="AAA"/>
    <property type="match status" value="1"/>
</dbReference>
<dbReference type="FunFam" id="1.20.58.80:FF:000004">
    <property type="entry name" value="Vacuolar protein sorting-associated protein 4"/>
    <property type="match status" value="1"/>
</dbReference>
<keyword evidence="8 12" id="KW-0067">ATP-binding</keyword>
<dbReference type="Gene3D" id="1.10.8.60">
    <property type="match status" value="1"/>
</dbReference>
<dbReference type="InterPro" id="IPR050304">
    <property type="entry name" value="MT-severing_AAA_ATPase"/>
</dbReference>
<evidence type="ECO:0000259" key="15">
    <source>
        <dbReference type="SMART" id="SM00745"/>
    </source>
</evidence>
<evidence type="ECO:0000313" key="17">
    <source>
        <dbReference type="Proteomes" id="UP000007879"/>
    </source>
</evidence>
<feature type="region of interest" description="Disordered" evidence="13">
    <location>
        <begin position="72"/>
        <end position="132"/>
    </location>
</feature>
<dbReference type="GO" id="GO:0010008">
    <property type="term" value="C:endosome membrane"/>
    <property type="evidence" value="ECO:0007669"/>
    <property type="project" value="UniProtKB-SubCell"/>
</dbReference>
<dbReference type="SMART" id="SM00745">
    <property type="entry name" value="MIT"/>
    <property type="match status" value="1"/>
</dbReference>
<keyword evidence="6" id="KW-0967">Endosome</keyword>
<comment type="similarity">
    <text evidence="2 12">Belongs to the AAA ATPase family.</text>
</comment>
<dbReference type="SUPFAM" id="SSF52540">
    <property type="entry name" value="P-loop containing nucleoside triphosphate hydrolases"/>
    <property type="match status" value="1"/>
</dbReference>
<dbReference type="Proteomes" id="UP000007879">
    <property type="component" value="Unassembled WGS sequence"/>
</dbReference>
<dbReference type="GO" id="GO:0005524">
    <property type="term" value="F:ATP binding"/>
    <property type="evidence" value="ECO:0007669"/>
    <property type="project" value="UniProtKB-KW"/>
</dbReference>
<dbReference type="SUPFAM" id="SSF116846">
    <property type="entry name" value="MIT domain"/>
    <property type="match status" value="1"/>
</dbReference>
<dbReference type="Pfam" id="PF04212">
    <property type="entry name" value="MIT"/>
    <property type="match status" value="1"/>
</dbReference>
<dbReference type="GO" id="GO:0016197">
    <property type="term" value="P:endosomal transport"/>
    <property type="evidence" value="ECO:0007669"/>
    <property type="project" value="TreeGrafter"/>
</dbReference>
<dbReference type="Pfam" id="PF17862">
    <property type="entry name" value="AAA_lid_3"/>
    <property type="match status" value="1"/>
</dbReference>
<keyword evidence="4" id="KW-0813">Transport</keyword>
<feature type="domain" description="MIT" evidence="15">
    <location>
        <begin position="2"/>
        <end position="81"/>
    </location>
</feature>
<dbReference type="GO" id="GO:0016887">
    <property type="term" value="F:ATP hydrolysis activity"/>
    <property type="evidence" value="ECO:0007669"/>
    <property type="project" value="InterPro"/>
</dbReference>
<evidence type="ECO:0000256" key="12">
    <source>
        <dbReference type="RuleBase" id="RU003651"/>
    </source>
</evidence>
<evidence type="ECO:0000256" key="1">
    <source>
        <dbReference type="ARBA" id="ARBA00004481"/>
    </source>
</evidence>
<evidence type="ECO:0000256" key="4">
    <source>
        <dbReference type="ARBA" id="ARBA00022448"/>
    </source>
</evidence>
<dbReference type="FunFam" id="1.10.8.60:FF:000015">
    <property type="entry name" value="vacuolar protein sorting-associated protein 4A"/>
    <property type="match status" value="1"/>
</dbReference>
<dbReference type="EnsemblMetazoa" id="Aqu2.1.34876_001">
    <property type="protein sequence ID" value="Aqu2.1.34876_001"/>
    <property type="gene ID" value="Aqu2.1.34876"/>
</dbReference>
<evidence type="ECO:0000256" key="10">
    <source>
        <dbReference type="ARBA" id="ARBA00023136"/>
    </source>
</evidence>
<feature type="domain" description="AAA+ ATPase" evidence="14">
    <location>
        <begin position="178"/>
        <end position="314"/>
    </location>
</feature>
<evidence type="ECO:0000256" key="7">
    <source>
        <dbReference type="ARBA" id="ARBA00022801"/>
    </source>
</evidence>
<dbReference type="InParanoid" id="A0A1X7V4H8"/>
<dbReference type="InterPro" id="IPR015415">
    <property type="entry name" value="Spast_Vps4_C"/>
</dbReference>
<keyword evidence="10" id="KW-0472">Membrane</keyword>
<evidence type="ECO:0000313" key="16">
    <source>
        <dbReference type="EnsemblMetazoa" id="Aqu2.1.34876_001"/>
    </source>
</evidence>
<evidence type="ECO:0000256" key="2">
    <source>
        <dbReference type="ARBA" id="ARBA00006914"/>
    </source>
</evidence>